<gene>
    <name evidence="2" type="ordered locus">BH3879</name>
</gene>
<feature type="transmembrane region" description="Helical" evidence="1">
    <location>
        <begin position="6"/>
        <end position="28"/>
    </location>
</feature>
<protein>
    <submittedName>
        <fullName evidence="2">BH3879 protein</fullName>
    </submittedName>
</protein>
<accession>Q9K653</accession>
<organism evidence="2 3">
    <name type="scientific">Halalkalibacterium halodurans (strain ATCC BAA-125 / DSM 18197 / FERM 7344 / JCM 9153 / C-125)</name>
    <name type="common">Bacillus halodurans</name>
    <dbReference type="NCBI Taxonomy" id="272558"/>
    <lineage>
        <taxon>Bacteria</taxon>
        <taxon>Bacillati</taxon>
        <taxon>Bacillota</taxon>
        <taxon>Bacilli</taxon>
        <taxon>Bacillales</taxon>
        <taxon>Bacillaceae</taxon>
        <taxon>Halalkalibacterium (ex Joshi et al. 2022)</taxon>
    </lineage>
</organism>
<feature type="transmembrane region" description="Helical" evidence="1">
    <location>
        <begin position="35"/>
        <end position="54"/>
    </location>
</feature>
<keyword evidence="1" id="KW-1133">Transmembrane helix</keyword>
<dbReference type="RefSeq" id="WP_010900004.1">
    <property type="nucleotide sequence ID" value="NC_002570.2"/>
</dbReference>
<sequence length="86" mass="9895">MEGVMSFLFGALSLFYPLLIASVLLFGYAFVKRSWVGMVVCAILLYPNAWFVSMHPPFPWVIYTPVIPIMLAAVFYLMKRTRLRTN</sequence>
<evidence type="ECO:0000313" key="2">
    <source>
        <dbReference type="EMBL" id="BAB07598.1"/>
    </source>
</evidence>
<keyword evidence="1" id="KW-0472">Membrane</keyword>
<feature type="transmembrane region" description="Helical" evidence="1">
    <location>
        <begin position="60"/>
        <end position="78"/>
    </location>
</feature>
<dbReference type="KEGG" id="bha:BH3879"/>
<dbReference type="Proteomes" id="UP000001258">
    <property type="component" value="Chromosome"/>
</dbReference>
<evidence type="ECO:0000313" key="3">
    <source>
        <dbReference type="Proteomes" id="UP000001258"/>
    </source>
</evidence>
<dbReference type="EMBL" id="BA000004">
    <property type="protein sequence ID" value="BAB07598.1"/>
    <property type="molecule type" value="Genomic_DNA"/>
</dbReference>
<reference evidence="2 3" key="1">
    <citation type="journal article" date="2000" name="Nucleic Acids Res.">
        <title>Complete genome sequence of the alkaliphilic bacterium Bacillus halodurans and genomic sequence comparison with Bacillus subtilis.</title>
        <authorList>
            <person name="Takami H."/>
            <person name="Nakasone K."/>
            <person name="Takaki Y."/>
            <person name="Maeno G."/>
            <person name="Sasaki R."/>
            <person name="Masui N."/>
            <person name="Fuji F."/>
            <person name="Hirama C."/>
            <person name="Nakamura Y."/>
            <person name="Ogasawara N."/>
            <person name="Kuhara S."/>
            <person name="Horikoshi K."/>
        </authorList>
    </citation>
    <scope>NUCLEOTIDE SEQUENCE [LARGE SCALE GENOMIC DNA]</scope>
    <source>
        <strain evidence="3">ATCC BAA-125 / DSM 18197 / FERM 7344 / JCM 9153 / C-125</strain>
    </source>
</reference>
<keyword evidence="3" id="KW-1185">Reference proteome</keyword>
<evidence type="ECO:0000256" key="1">
    <source>
        <dbReference type="SAM" id="Phobius"/>
    </source>
</evidence>
<dbReference type="HOGENOM" id="CLU_2555093_0_0_9"/>
<name>Q9K653_HALH5</name>
<keyword evidence="1" id="KW-0812">Transmembrane</keyword>
<proteinExistence type="predicted"/>
<dbReference type="OrthoDB" id="2933539at2"/>
<dbReference type="PIR" id="G84134">
    <property type="entry name" value="G84134"/>
</dbReference>
<dbReference type="eggNOG" id="ENOG50337I5">
    <property type="taxonomic scope" value="Bacteria"/>
</dbReference>
<dbReference type="AlphaFoldDB" id="Q9K653"/>